<evidence type="ECO:0000256" key="1">
    <source>
        <dbReference type="SAM" id="MobiDB-lite"/>
    </source>
</evidence>
<dbReference type="EMBL" id="JALLKP010000005">
    <property type="protein sequence ID" value="KAK2195073.1"/>
    <property type="molecule type" value="Genomic_DNA"/>
</dbReference>
<evidence type="ECO:0000313" key="4">
    <source>
        <dbReference type="Proteomes" id="UP001214638"/>
    </source>
</evidence>
<dbReference type="Proteomes" id="UP001214638">
    <property type="component" value="Unassembled WGS sequence"/>
</dbReference>
<dbReference type="GeneID" id="94337670"/>
<dbReference type="KEGG" id="bdw:94337670"/>
<keyword evidence="2" id="KW-0732">Signal</keyword>
<sequence>MARFFSYKKLIAFAIVALASLKEVSFLGGCPYALAVATTTTTGTNGAATGTNGAATGTNDTSKNTSDPNTPATPPSSPESNKDNAAGGSDGQKPTGQDPQKPNAGNGFAATSVIGAATIGLLTLAFN</sequence>
<evidence type="ECO:0000256" key="2">
    <source>
        <dbReference type="SAM" id="SignalP"/>
    </source>
</evidence>
<reference evidence="3" key="1">
    <citation type="journal article" date="2023" name="Nat. Microbiol.">
        <title>Babesia duncani multi-omics identifies virulence factors and drug targets.</title>
        <authorList>
            <person name="Singh P."/>
            <person name="Lonardi S."/>
            <person name="Liang Q."/>
            <person name="Vydyam P."/>
            <person name="Khabirova E."/>
            <person name="Fang T."/>
            <person name="Gihaz S."/>
            <person name="Thekkiniath J."/>
            <person name="Munshi M."/>
            <person name="Abel S."/>
            <person name="Ciampossin L."/>
            <person name="Batugedara G."/>
            <person name="Gupta M."/>
            <person name="Lu X.M."/>
            <person name="Lenz T."/>
            <person name="Chakravarty S."/>
            <person name="Cornillot E."/>
            <person name="Hu Y."/>
            <person name="Ma W."/>
            <person name="Gonzalez L.M."/>
            <person name="Sanchez S."/>
            <person name="Estrada K."/>
            <person name="Sanchez-Flores A."/>
            <person name="Montero E."/>
            <person name="Harb O.S."/>
            <person name="Le Roch K.G."/>
            <person name="Mamoun C.B."/>
        </authorList>
    </citation>
    <scope>NUCLEOTIDE SEQUENCE</scope>
    <source>
        <strain evidence="3">WA1</strain>
    </source>
</reference>
<feature type="signal peptide" evidence="2">
    <location>
        <begin position="1"/>
        <end position="26"/>
    </location>
</feature>
<evidence type="ECO:0000313" key="3">
    <source>
        <dbReference type="EMBL" id="KAK2195073.1"/>
    </source>
</evidence>
<name>A0AAD9PIL1_9APIC</name>
<protein>
    <submittedName>
        <fullName evidence="3">Uncharacterized protein</fullName>
    </submittedName>
</protein>
<organism evidence="3 4">
    <name type="scientific">Babesia duncani</name>
    <dbReference type="NCBI Taxonomy" id="323732"/>
    <lineage>
        <taxon>Eukaryota</taxon>
        <taxon>Sar</taxon>
        <taxon>Alveolata</taxon>
        <taxon>Apicomplexa</taxon>
        <taxon>Aconoidasida</taxon>
        <taxon>Piroplasmida</taxon>
        <taxon>Babesiidae</taxon>
        <taxon>Babesia</taxon>
    </lineage>
</organism>
<comment type="caution">
    <text evidence="3">The sequence shown here is derived from an EMBL/GenBank/DDBJ whole genome shotgun (WGS) entry which is preliminary data.</text>
</comment>
<accession>A0AAD9PIL1</accession>
<feature type="chain" id="PRO_5042064900" evidence="2">
    <location>
        <begin position="27"/>
        <end position="127"/>
    </location>
</feature>
<dbReference type="RefSeq" id="XP_067801916.1">
    <property type="nucleotide sequence ID" value="XM_067948385.1"/>
</dbReference>
<feature type="region of interest" description="Disordered" evidence="1">
    <location>
        <begin position="41"/>
        <end position="108"/>
    </location>
</feature>
<keyword evidence="4" id="KW-1185">Reference proteome</keyword>
<dbReference type="AlphaFoldDB" id="A0AAD9PIL1"/>
<proteinExistence type="predicted"/>
<gene>
    <name evidence="3" type="ORF">BdWA1_003373</name>
</gene>
<feature type="compositionally biased region" description="Polar residues" evidence="1">
    <location>
        <begin position="60"/>
        <end position="70"/>
    </location>
</feature>
<feature type="compositionally biased region" description="Low complexity" evidence="1">
    <location>
        <begin position="41"/>
        <end position="59"/>
    </location>
</feature>